<name>A0A438G5G5_VITVI</name>
<proteinExistence type="predicted"/>
<reference evidence="1 2" key="1">
    <citation type="journal article" date="2018" name="PLoS Genet.">
        <title>Population sequencing reveals clonal diversity and ancestral inbreeding in the grapevine cultivar Chardonnay.</title>
        <authorList>
            <person name="Roach M.J."/>
            <person name="Johnson D.L."/>
            <person name="Bohlmann J."/>
            <person name="van Vuuren H.J."/>
            <person name="Jones S.J."/>
            <person name="Pretorius I.S."/>
            <person name="Schmidt S.A."/>
            <person name="Borneman A.R."/>
        </authorList>
    </citation>
    <scope>NUCLEOTIDE SEQUENCE [LARGE SCALE GENOMIC DNA]</scope>
    <source>
        <strain evidence="2">cv. Chardonnay</strain>
        <tissue evidence="1">Leaf</tissue>
    </source>
</reference>
<dbReference type="AlphaFoldDB" id="A0A438G5G5"/>
<dbReference type="Proteomes" id="UP000288805">
    <property type="component" value="Unassembled WGS sequence"/>
</dbReference>
<organism evidence="1 2">
    <name type="scientific">Vitis vinifera</name>
    <name type="common">Grape</name>
    <dbReference type="NCBI Taxonomy" id="29760"/>
    <lineage>
        <taxon>Eukaryota</taxon>
        <taxon>Viridiplantae</taxon>
        <taxon>Streptophyta</taxon>
        <taxon>Embryophyta</taxon>
        <taxon>Tracheophyta</taxon>
        <taxon>Spermatophyta</taxon>
        <taxon>Magnoliopsida</taxon>
        <taxon>eudicotyledons</taxon>
        <taxon>Gunneridae</taxon>
        <taxon>Pentapetalae</taxon>
        <taxon>rosids</taxon>
        <taxon>Vitales</taxon>
        <taxon>Vitaceae</taxon>
        <taxon>Viteae</taxon>
        <taxon>Vitis</taxon>
    </lineage>
</organism>
<comment type="caution">
    <text evidence="1">The sequence shown here is derived from an EMBL/GenBank/DDBJ whole genome shotgun (WGS) entry which is preliminary data.</text>
</comment>
<evidence type="ECO:0000313" key="1">
    <source>
        <dbReference type="EMBL" id="RVW67453.1"/>
    </source>
</evidence>
<accession>A0A438G5G5</accession>
<evidence type="ECO:0000313" key="2">
    <source>
        <dbReference type="Proteomes" id="UP000288805"/>
    </source>
</evidence>
<sequence length="114" mass="12813">MSWRVSGWVGRDARLQGFWVTYTLPRSSLGGNPRACGFWDPVIERISRRLDGWQKVYLSLELDGHIVVLGRLLHKSPRVFQVYSVCGRRWGKNSVLGRLVVGGPTFGGPISKTT</sequence>
<gene>
    <name evidence="1" type="ORF">CK203_064107</name>
</gene>
<protein>
    <submittedName>
        <fullName evidence="1">Uncharacterized protein</fullName>
    </submittedName>
</protein>
<dbReference type="EMBL" id="QGNW01000582">
    <property type="protein sequence ID" value="RVW67453.1"/>
    <property type="molecule type" value="Genomic_DNA"/>
</dbReference>